<dbReference type="InterPro" id="IPR011014">
    <property type="entry name" value="MscS_channel_TM-2"/>
</dbReference>
<feature type="domain" description="Mechanosensitive ion channel MscS C-terminal" evidence="9">
    <location>
        <begin position="178"/>
        <end position="261"/>
    </location>
</feature>
<name>A0A7G9ZDC2_9EURY</name>
<dbReference type="InterPro" id="IPR049278">
    <property type="entry name" value="MS_channel_C"/>
</dbReference>
<evidence type="ECO:0000259" key="8">
    <source>
        <dbReference type="Pfam" id="PF00924"/>
    </source>
</evidence>
<evidence type="ECO:0008006" key="11">
    <source>
        <dbReference type="Google" id="ProtNLM"/>
    </source>
</evidence>
<sequence>MTIILHENIYQMIIKIAIAIVVTVIVAQLINRALAAYFKSASRKLKVDATSYSVVRRLITVTIYLIGAMVVISIIPGLPDLLYAVAVSAGIAAIVIGLAAQQTLSNLFSGISMVFSRPFRVGDVVEIGNEYGTIEDITLQYTVIRTWQNKRQIIPNSRISADTIINWTIGDLTVLWRVDFGISYDSDIDLARSIILDEINKHPNVMHEEDREAKVRVAELGDFAVNLRALFWVADRPTAWVTGAEIRESVKKRFDREGVEIPFPYRTVVYKKDMARAG</sequence>
<feature type="transmembrane region" description="Helical" evidence="7">
    <location>
        <begin position="81"/>
        <end position="100"/>
    </location>
</feature>
<protein>
    <recommendedName>
        <fullName evidence="11">Small-conductance mechanosensitive channel MscMJ</fullName>
    </recommendedName>
</protein>
<dbReference type="SUPFAM" id="SSF82861">
    <property type="entry name" value="Mechanosensitive channel protein MscS (YggB), transmembrane region"/>
    <property type="match status" value="1"/>
</dbReference>
<keyword evidence="4 7" id="KW-0812">Transmembrane</keyword>
<accession>A0A7G9ZDC2</accession>
<dbReference type="InterPro" id="IPR023408">
    <property type="entry name" value="MscS_beta-dom_sf"/>
</dbReference>
<evidence type="ECO:0000256" key="6">
    <source>
        <dbReference type="ARBA" id="ARBA00023136"/>
    </source>
</evidence>
<feature type="transmembrane region" description="Helical" evidence="7">
    <location>
        <begin position="54"/>
        <end position="75"/>
    </location>
</feature>
<evidence type="ECO:0000259" key="9">
    <source>
        <dbReference type="Pfam" id="PF21082"/>
    </source>
</evidence>
<evidence type="ECO:0000256" key="7">
    <source>
        <dbReference type="SAM" id="Phobius"/>
    </source>
</evidence>
<dbReference type="AlphaFoldDB" id="A0A7G9ZDC2"/>
<dbReference type="PANTHER" id="PTHR30221:SF1">
    <property type="entry name" value="SMALL-CONDUCTANCE MECHANOSENSITIVE CHANNEL"/>
    <property type="match status" value="1"/>
</dbReference>
<feature type="domain" description="Mechanosensitive ion channel MscS" evidence="8">
    <location>
        <begin position="103"/>
        <end position="168"/>
    </location>
</feature>
<comment type="similarity">
    <text evidence="2">Belongs to the MscS (TC 1.A.23) family.</text>
</comment>
<keyword evidence="5 7" id="KW-1133">Transmembrane helix</keyword>
<evidence type="ECO:0000256" key="4">
    <source>
        <dbReference type="ARBA" id="ARBA00022692"/>
    </source>
</evidence>
<dbReference type="InterPro" id="IPR011066">
    <property type="entry name" value="MscS_channel_C_sf"/>
</dbReference>
<dbReference type="InterPro" id="IPR010920">
    <property type="entry name" value="LSM_dom_sf"/>
</dbReference>
<dbReference type="Gene3D" id="1.10.287.1260">
    <property type="match status" value="1"/>
</dbReference>
<keyword evidence="3" id="KW-1003">Cell membrane</keyword>
<dbReference type="PANTHER" id="PTHR30221">
    <property type="entry name" value="SMALL-CONDUCTANCE MECHANOSENSITIVE CHANNEL"/>
    <property type="match status" value="1"/>
</dbReference>
<evidence type="ECO:0000256" key="2">
    <source>
        <dbReference type="ARBA" id="ARBA00008017"/>
    </source>
</evidence>
<dbReference type="InterPro" id="IPR006685">
    <property type="entry name" value="MscS_channel_2nd"/>
</dbReference>
<dbReference type="EMBL" id="MT631717">
    <property type="protein sequence ID" value="QNO58256.1"/>
    <property type="molecule type" value="Genomic_DNA"/>
</dbReference>
<dbReference type="SUPFAM" id="SSF50182">
    <property type="entry name" value="Sm-like ribonucleoproteins"/>
    <property type="match status" value="1"/>
</dbReference>
<dbReference type="Pfam" id="PF00924">
    <property type="entry name" value="MS_channel_2nd"/>
    <property type="match status" value="1"/>
</dbReference>
<dbReference type="InterPro" id="IPR045275">
    <property type="entry name" value="MscS_archaea/bacteria_type"/>
</dbReference>
<dbReference type="Pfam" id="PF21082">
    <property type="entry name" value="MS_channel_3rd"/>
    <property type="match status" value="1"/>
</dbReference>
<gene>
    <name evidence="10" type="ORF">DKLEMCON_00038</name>
</gene>
<evidence type="ECO:0000256" key="3">
    <source>
        <dbReference type="ARBA" id="ARBA00022475"/>
    </source>
</evidence>
<proteinExistence type="inferred from homology"/>
<evidence type="ECO:0000256" key="5">
    <source>
        <dbReference type="ARBA" id="ARBA00022989"/>
    </source>
</evidence>
<dbReference type="Gene3D" id="2.30.30.60">
    <property type="match status" value="1"/>
</dbReference>
<organism evidence="10">
    <name type="scientific">Candidatus Methanophaga sp. ANME-1 ERB7</name>
    <dbReference type="NCBI Taxonomy" id="2759913"/>
    <lineage>
        <taxon>Archaea</taxon>
        <taxon>Methanobacteriati</taxon>
        <taxon>Methanobacteriota</taxon>
        <taxon>Stenosarchaea group</taxon>
        <taxon>Methanomicrobia</taxon>
        <taxon>Candidatus Methanophagales</taxon>
        <taxon>Candidatus Methanophagaceae</taxon>
        <taxon>Candidatus Methanophaga</taxon>
    </lineage>
</organism>
<feature type="transmembrane region" description="Helical" evidence="7">
    <location>
        <begin position="12"/>
        <end position="34"/>
    </location>
</feature>
<evidence type="ECO:0000313" key="10">
    <source>
        <dbReference type="EMBL" id="QNO58256.1"/>
    </source>
</evidence>
<dbReference type="GO" id="GO:0008381">
    <property type="term" value="F:mechanosensitive monoatomic ion channel activity"/>
    <property type="evidence" value="ECO:0007669"/>
    <property type="project" value="InterPro"/>
</dbReference>
<comment type="subcellular location">
    <subcellularLocation>
        <location evidence="1">Cell membrane</location>
        <topology evidence="1">Multi-pass membrane protein</topology>
    </subcellularLocation>
</comment>
<keyword evidence="6 7" id="KW-0472">Membrane</keyword>
<dbReference type="GO" id="GO:0005886">
    <property type="term" value="C:plasma membrane"/>
    <property type="evidence" value="ECO:0007669"/>
    <property type="project" value="UniProtKB-SubCell"/>
</dbReference>
<evidence type="ECO:0000256" key="1">
    <source>
        <dbReference type="ARBA" id="ARBA00004651"/>
    </source>
</evidence>
<dbReference type="SUPFAM" id="SSF82689">
    <property type="entry name" value="Mechanosensitive channel protein MscS (YggB), C-terminal domain"/>
    <property type="match status" value="1"/>
</dbReference>
<reference evidence="10" key="1">
    <citation type="submission" date="2020-06" db="EMBL/GenBank/DDBJ databases">
        <title>Unique genomic features of the anaerobic methanotrophic archaea.</title>
        <authorList>
            <person name="Chadwick G.L."/>
            <person name="Skennerton C.T."/>
            <person name="Laso-Perez R."/>
            <person name="Leu A.O."/>
            <person name="Speth D.R."/>
            <person name="Yu H."/>
            <person name="Morgan-Lang C."/>
            <person name="Hatzenpichler R."/>
            <person name="Goudeau D."/>
            <person name="Malmstrom R."/>
            <person name="Brazelton W.J."/>
            <person name="Woyke T."/>
            <person name="Hallam S.J."/>
            <person name="Tyson G.W."/>
            <person name="Wegener G."/>
            <person name="Boetius A."/>
            <person name="Orphan V."/>
        </authorList>
    </citation>
    <scope>NUCLEOTIDE SEQUENCE</scope>
</reference>
<dbReference type="Gene3D" id="3.30.70.100">
    <property type="match status" value="1"/>
</dbReference>